<accession>A0A839GU25</accession>
<dbReference type="NCBIfam" id="NF047389">
    <property type="entry name" value="ATPase_Sll1717"/>
    <property type="match status" value="1"/>
</dbReference>
<reference evidence="1 2" key="1">
    <citation type="submission" date="2020-08" db="EMBL/GenBank/DDBJ databases">
        <title>Genomic Encyclopedia of Type Strains, Phase IV (KMG-IV): sequencing the most valuable type-strain genomes for metagenomic binning, comparative biology and taxonomic classification.</title>
        <authorList>
            <person name="Goeker M."/>
        </authorList>
    </citation>
    <scope>NUCLEOTIDE SEQUENCE [LARGE SCALE GENOMIC DNA]</scope>
    <source>
        <strain evidence="1 2">DSM 29854</strain>
    </source>
</reference>
<dbReference type="InterPro" id="IPR027417">
    <property type="entry name" value="P-loop_NTPase"/>
</dbReference>
<dbReference type="EMBL" id="JACJIQ010000006">
    <property type="protein sequence ID" value="MBA9077291.1"/>
    <property type="molecule type" value="Genomic_DNA"/>
</dbReference>
<sequence>MYFFAYPGKPDQISEPIETAAKFLNNTAFQVTTWKMLDIAGAFIRNEIIAKINQEEVFVADITRLNFNVTYEVAYAIGKGKPLLLVKNSSIKEAAPFIREVGIFDTIGWKEYTNSEELVKIIQAYIPKPLPISPIINTKVPVFFLDTKHKSDFITRITARIKKARLNFRSFDPNEQPRLSAYDAINHIAQSYGAVIPLLSETNEDYEVHNLRAAFLAGLADGMEKSLCLLQYAESPVPIDYRDFVKIYRVPEDINKYIADFAISMVEAFQDQEEIEEKPDISYLQKFDLGASSAENEMRTLKAYYLPTDEYRNVARGEVQLVVGRKGSGKSAIFLQIRDKERGRGANIVLDLKPDGYQLIKFKELVLQYLQEGTFQHTIMAFWEYILLLELTNKILVTDEKRYLTQSGLFEPYRELEQIYIQEAYTSEGDFTERMSILINNLTTSYKAKYGNSTNVRLSVPEITDLLYKNDIKELRNKVISYLKQKDKVWILFDNIDKGWPSTGLKHEDLIIIRTLIDATRQLQRQVDKERIDLFPVIFLRNDVYELLVAETSDRQKETKVRLDWVDPDLLRELIRLRIISSFGDDNEKFEKLWRNVCVSHYKGEETSQYLIERSLMRPRFLINLINACKSFAINLNHTKIEEDDIEKGFYSFSTDLLTDISYEIRDILPEAEDILYNFINCKVDMSKGELEEIINESISNSLLLEKIIDLLLWYGFIGIKINSHDIKYIYNMNYNMRLLKGLLKKNVNTTGYSINPAFWPALMIN</sequence>
<gene>
    <name evidence="1" type="ORF">FHS90_002002</name>
</gene>
<dbReference type="InterPro" id="IPR059206">
    <property type="entry name" value="Sll1717-like"/>
</dbReference>
<dbReference type="RefSeq" id="WP_182512870.1">
    <property type="nucleotide sequence ID" value="NZ_JACJIQ010000006.1"/>
</dbReference>
<dbReference type="AlphaFoldDB" id="A0A839GU25"/>
<name>A0A839GU25_9BACT</name>
<proteinExistence type="predicted"/>
<dbReference type="SUPFAM" id="SSF52540">
    <property type="entry name" value="P-loop containing nucleoside triphosphate hydrolases"/>
    <property type="match status" value="1"/>
</dbReference>
<dbReference type="Proteomes" id="UP000563094">
    <property type="component" value="Unassembled WGS sequence"/>
</dbReference>
<protein>
    <submittedName>
        <fullName evidence="1">Uncharacterized protein</fullName>
    </submittedName>
</protein>
<evidence type="ECO:0000313" key="2">
    <source>
        <dbReference type="Proteomes" id="UP000563094"/>
    </source>
</evidence>
<dbReference type="Gene3D" id="3.40.50.450">
    <property type="match status" value="1"/>
</dbReference>
<keyword evidence="2" id="KW-1185">Reference proteome</keyword>
<organism evidence="1 2">
    <name type="scientific">Rufibacter quisquiliarum</name>
    <dbReference type="NCBI Taxonomy" id="1549639"/>
    <lineage>
        <taxon>Bacteria</taxon>
        <taxon>Pseudomonadati</taxon>
        <taxon>Bacteroidota</taxon>
        <taxon>Cytophagia</taxon>
        <taxon>Cytophagales</taxon>
        <taxon>Hymenobacteraceae</taxon>
        <taxon>Rufibacter</taxon>
    </lineage>
</organism>
<evidence type="ECO:0000313" key="1">
    <source>
        <dbReference type="EMBL" id="MBA9077291.1"/>
    </source>
</evidence>
<comment type="caution">
    <text evidence="1">The sequence shown here is derived from an EMBL/GenBank/DDBJ whole genome shotgun (WGS) entry which is preliminary data.</text>
</comment>